<dbReference type="RefSeq" id="WP_013766526.1">
    <property type="nucleotide sequence ID" value="NC_015510.1"/>
</dbReference>
<dbReference type="Proteomes" id="UP000008461">
    <property type="component" value="Chromosome"/>
</dbReference>
<keyword evidence="2 5" id="KW-0812">Transmembrane</keyword>
<dbReference type="eggNOG" id="COG0531">
    <property type="taxonomic scope" value="Bacteria"/>
</dbReference>
<dbReference type="Gene3D" id="1.20.1740.10">
    <property type="entry name" value="Amino acid/polyamine transporter I"/>
    <property type="match status" value="1"/>
</dbReference>
<dbReference type="KEGG" id="hhy:Halhy_4142"/>
<dbReference type="PANTHER" id="PTHR11785">
    <property type="entry name" value="AMINO ACID TRANSPORTER"/>
    <property type="match status" value="1"/>
</dbReference>
<dbReference type="Pfam" id="PF13520">
    <property type="entry name" value="AA_permease_2"/>
    <property type="match status" value="1"/>
</dbReference>
<feature type="transmembrane region" description="Helical" evidence="5">
    <location>
        <begin position="387"/>
        <end position="408"/>
    </location>
</feature>
<feature type="transmembrane region" description="Helical" evidence="5">
    <location>
        <begin position="231"/>
        <end position="251"/>
    </location>
</feature>
<feature type="transmembrane region" description="Helical" evidence="5">
    <location>
        <begin position="282"/>
        <end position="306"/>
    </location>
</feature>
<evidence type="ECO:0000256" key="5">
    <source>
        <dbReference type="SAM" id="Phobius"/>
    </source>
</evidence>
<proteinExistence type="predicted"/>
<feature type="transmembrane region" description="Helical" evidence="5">
    <location>
        <begin position="159"/>
        <end position="176"/>
    </location>
</feature>
<feature type="transmembrane region" description="Helical" evidence="5">
    <location>
        <begin position="91"/>
        <end position="118"/>
    </location>
</feature>
<accession>F4L4I7</accession>
<reference key="2">
    <citation type="submission" date="2011-04" db="EMBL/GenBank/DDBJ databases">
        <title>Complete sequence of chromosome of Haliscomenobacter hydrossis DSM 1100.</title>
        <authorList>
            <consortium name="US DOE Joint Genome Institute (JGI-PGF)"/>
            <person name="Lucas S."/>
            <person name="Han J."/>
            <person name="Lapidus A."/>
            <person name="Bruce D."/>
            <person name="Goodwin L."/>
            <person name="Pitluck S."/>
            <person name="Peters L."/>
            <person name="Kyrpides N."/>
            <person name="Mavromatis K."/>
            <person name="Ivanova N."/>
            <person name="Ovchinnikova G."/>
            <person name="Pagani I."/>
            <person name="Daligault H."/>
            <person name="Detter J.C."/>
            <person name="Han C."/>
            <person name="Land M."/>
            <person name="Hauser L."/>
            <person name="Markowitz V."/>
            <person name="Cheng J.-F."/>
            <person name="Hugenholtz P."/>
            <person name="Woyke T."/>
            <person name="Wu D."/>
            <person name="Verbarg S."/>
            <person name="Frueling A."/>
            <person name="Brambilla E."/>
            <person name="Klenk H.-P."/>
            <person name="Eisen J.A."/>
        </authorList>
    </citation>
    <scope>NUCLEOTIDE SEQUENCE</scope>
    <source>
        <strain>DSM 1100</strain>
    </source>
</reference>
<dbReference type="AlphaFoldDB" id="F4L4I7"/>
<dbReference type="OrthoDB" id="9810109at2"/>
<evidence type="ECO:0000313" key="7">
    <source>
        <dbReference type="Proteomes" id="UP000008461"/>
    </source>
</evidence>
<keyword evidence="7" id="KW-1185">Reference proteome</keyword>
<feature type="transmembrane region" description="Helical" evidence="5">
    <location>
        <begin position="130"/>
        <end position="147"/>
    </location>
</feature>
<feature type="transmembrane region" description="Helical" evidence="5">
    <location>
        <begin position="14"/>
        <end position="38"/>
    </location>
</feature>
<keyword evidence="3 5" id="KW-1133">Transmembrane helix</keyword>
<evidence type="ECO:0000256" key="3">
    <source>
        <dbReference type="ARBA" id="ARBA00022989"/>
    </source>
</evidence>
<feature type="transmembrane region" description="Helical" evidence="5">
    <location>
        <begin position="196"/>
        <end position="219"/>
    </location>
</feature>
<name>F4L4I7_HALH1</name>
<dbReference type="STRING" id="760192.Halhy_4142"/>
<dbReference type="EMBL" id="CP002691">
    <property type="protein sequence ID" value="AEE51988.1"/>
    <property type="molecule type" value="Genomic_DNA"/>
</dbReference>
<reference evidence="6 7" key="1">
    <citation type="journal article" date="2011" name="Stand. Genomic Sci.">
        <title>Complete genome sequence of Haliscomenobacter hydrossis type strain (O).</title>
        <authorList>
            <consortium name="US DOE Joint Genome Institute (JGI-PGF)"/>
            <person name="Daligault H."/>
            <person name="Lapidus A."/>
            <person name="Zeytun A."/>
            <person name="Nolan M."/>
            <person name="Lucas S."/>
            <person name="Del Rio T.G."/>
            <person name="Tice H."/>
            <person name="Cheng J.F."/>
            <person name="Tapia R."/>
            <person name="Han C."/>
            <person name="Goodwin L."/>
            <person name="Pitluck S."/>
            <person name="Liolios K."/>
            <person name="Pagani I."/>
            <person name="Ivanova N."/>
            <person name="Huntemann M."/>
            <person name="Mavromatis K."/>
            <person name="Mikhailova N."/>
            <person name="Pati A."/>
            <person name="Chen A."/>
            <person name="Palaniappan K."/>
            <person name="Land M."/>
            <person name="Hauser L."/>
            <person name="Brambilla E.M."/>
            <person name="Rohde M."/>
            <person name="Verbarg S."/>
            <person name="Goker M."/>
            <person name="Bristow J."/>
            <person name="Eisen J.A."/>
            <person name="Markowitz V."/>
            <person name="Hugenholtz P."/>
            <person name="Kyrpides N.C."/>
            <person name="Klenk H.P."/>
            <person name="Woyke T."/>
        </authorList>
    </citation>
    <scope>NUCLEOTIDE SEQUENCE [LARGE SCALE GENOMIC DNA]</scope>
    <source>
        <strain evidence="7">ATCC 27775 / DSM 1100 / LMG 10767 / O</strain>
    </source>
</reference>
<dbReference type="GO" id="GO:0016020">
    <property type="term" value="C:membrane"/>
    <property type="evidence" value="ECO:0007669"/>
    <property type="project" value="UniProtKB-SubCell"/>
</dbReference>
<feature type="transmembrane region" description="Helical" evidence="5">
    <location>
        <begin position="351"/>
        <end position="375"/>
    </location>
</feature>
<evidence type="ECO:0000256" key="4">
    <source>
        <dbReference type="ARBA" id="ARBA00023136"/>
    </source>
</evidence>
<organism evidence="6 7">
    <name type="scientific">Haliscomenobacter hydrossis (strain ATCC 27775 / DSM 1100 / LMG 10767 / O)</name>
    <dbReference type="NCBI Taxonomy" id="760192"/>
    <lineage>
        <taxon>Bacteria</taxon>
        <taxon>Pseudomonadati</taxon>
        <taxon>Bacteroidota</taxon>
        <taxon>Saprospiria</taxon>
        <taxon>Saprospirales</taxon>
        <taxon>Haliscomenobacteraceae</taxon>
        <taxon>Haliscomenobacter</taxon>
    </lineage>
</organism>
<dbReference type="GO" id="GO:0015179">
    <property type="term" value="F:L-amino acid transmembrane transporter activity"/>
    <property type="evidence" value="ECO:0007669"/>
    <property type="project" value="TreeGrafter"/>
</dbReference>
<dbReference type="InterPro" id="IPR002293">
    <property type="entry name" value="AA/rel_permease1"/>
</dbReference>
<gene>
    <name evidence="6" type="ordered locus">Halhy_4142</name>
</gene>
<dbReference type="PANTHER" id="PTHR11785:SF512">
    <property type="entry name" value="SOBREMESA, ISOFORM B"/>
    <property type="match status" value="1"/>
</dbReference>
<evidence type="ECO:0000313" key="6">
    <source>
        <dbReference type="EMBL" id="AEE51988.1"/>
    </source>
</evidence>
<dbReference type="InterPro" id="IPR050598">
    <property type="entry name" value="AminoAcid_Transporter"/>
</dbReference>
<dbReference type="PIRSF" id="PIRSF006060">
    <property type="entry name" value="AA_transporter"/>
    <property type="match status" value="1"/>
</dbReference>
<keyword evidence="4 5" id="KW-0472">Membrane</keyword>
<feature type="transmembrane region" description="Helical" evidence="5">
    <location>
        <begin position="50"/>
        <end position="70"/>
    </location>
</feature>
<protein>
    <submittedName>
        <fullName evidence="6">Amino acid permease-associated region</fullName>
    </submittedName>
</protein>
<comment type="subcellular location">
    <subcellularLocation>
        <location evidence="1">Membrane</location>
        <topology evidence="1">Multi-pass membrane protein</topology>
    </subcellularLocation>
</comment>
<evidence type="ECO:0000256" key="2">
    <source>
        <dbReference type="ARBA" id="ARBA00022692"/>
    </source>
</evidence>
<dbReference type="HOGENOM" id="CLU_007946_3_4_10"/>
<sequence>MNVSIDTMRKPQKIGWGSAAAVVVANMVGTGVFTSLGFQVDIVQNRYAILLLWALGGLNALLGAFAYAELGTHLRRSGGEYHYLSTLYHPFLGYLSGWISVTVGFGASVALTAMAMGFYMTPFLHQNPTFIAFISIVVLSLVHSFSIRQSSLVQNGLTILKVALIVLLIVAGWYLPPAAGESWQTGSNSPWIWDSAAFAVALVFVNYSYSGWNAAAYIVEEIRQPIRNLPRALIGGAAVVSVLYVLLQLSFLRQVPLEVLMKKVEVGHLAAESMFGATIGNWFSVIIALLLASSLSAMVWVGPRIIGSIAKDHENWRFFRTQNRHGIPVRAIWFQACISLVLILTGTFEQLLLYSGFILQLFNALTIAGVFILRYKFPELRGYRSPWFPWLQLIYLIISVWMLVFLLIDKPIESLLGLANLALGALTFFWGKKLSDFYPKSEIEVKNQQIRP</sequence>
<evidence type="ECO:0000256" key="1">
    <source>
        <dbReference type="ARBA" id="ARBA00004141"/>
    </source>
</evidence>
<feature type="transmembrane region" description="Helical" evidence="5">
    <location>
        <begin position="327"/>
        <end position="345"/>
    </location>
</feature>
<feature type="transmembrane region" description="Helical" evidence="5">
    <location>
        <begin position="414"/>
        <end position="431"/>
    </location>
</feature>